<evidence type="ECO:0000313" key="2">
    <source>
        <dbReference type="Proteomes" id="UP000237056"/>
    </source>
</evidence>
<protein>
    <recommendedName>
        <fullName evidence="3">YD repeat-containing protein</fullName>
    </recommendedName>
</protein>
<dbReference type="AlphaFoldDB" id="A0A2S4N4C3"/>
<evidence type="ECO:0008006" key="3">
    <source>
        <dbReference type="Google" id="ProtNLM"/>
    </source>
</evidence>
<reference evidence="1 2" key="1">
    <citation type="submission" date="2018-01" db="EMBL/GenBank/DDBJ databases">
        <title>Genomic Encyclopedia of Type Strains, Phase I: the one thousand microbial genomes (KMG-I) project.</title>
        <authorList>
            <person name="Goeker M."/>
        </authorList>
    </citation>
    <scope>NUCLEOTIDE SEQUENCE [LARGE SCALE GENOMIC DNA]</scope>
    <source>
        <strain evidence="1 2">DSM 17960</strain>
    </source>
</reference>
<keyword evidence="2" id="KW-1185">Reference proteome</keyword>
<gene>
    <name evidence="1" type="ORF">Q361_1552</name>
</gene>
<dbReference type="Proteomes" id="UP000237056">
    <property type="component" value="Unassembled WGS sequence"/>
</dbReference>
<sequence length="250" mass="29954">MKLPLIYFLLSTLTVFSQSFEKIRKNENLKKYSSVEIISFYNNKKKTGWSKKISLKDGKINSIRNYNKSTLTYQAEYFYDEKNDLDFEIVKYDINKGKINDTINYSYKYNDKNQLIEQEVLIKEFFSNFNSQNLPQTIESGKSAFDSLCGFRKELIYDIKGNIIQEKEYSKIDNQIKTKTITYKYDEYNNVIELNRVSSPNEKYPIIMIGGPAQFENEKFRYVYNKDNLWVEKYRIVENNEYLILKRKFK</sequence>
<accession>A0A2S4N4C3</accession>
<proteinExistence type="predicted"/>
<comment type="caution">
    <text evidence="1">The sequence shown here is derived from an EMBL/GenBank/DDBJ whole genome shotgun (WGS) entry which is preliminary data.</text>
</comment>
<dbReference type="RefSeq" id="WP_103727202.1">
    <property type="nucleotide sequence ID" value="NZ_PQNY01000055.1"/>
</dbReference>
<dbReference type="OrthoDB" id="1439294at2"/>
<evidence type="ECO:0000313" key="1">
    <source>
        <dbReference type="EMBL" id="POS00578.1"/>
    </source>
</evidence>
<dbReference type="EMBL" id="PQNY01000055">
    <property type="protein sequence ID" value="POS00578.1"/>
    <property type="molecule type" value="Genomic_DNA"/>
</dbReference>
<organism evidence="1 2">
    <name type="scientific">Flavobacterium croceum DSM 17960</name>
    <dbReference type="NCBI Taxonomy" id="1121886"/>
    <lineage>
        <taxon>Bacteria</taxon>
        <taxon>Pseudomonadati</taxon>
        <taxon>Bacteroidota</taxon>
        <taxon>Flavobacteriia</taxon>
        <taxon>Flavobacteriales</taxon>
        <taxon>Flavobacteriaceae</taxon>
        <taxon>Flavobacterium</taxon>
    </lineage>
</organism>
<name>A0A2S4N4C3_9FLAO</name>